<dbReference type="VEuPathDB" id="VectorBase:GAUT003606"/>
<dbReference type="EnsemblMetazoa" id="GAUT003606-RA">
    <property type="protein sequence ID" value="GAUT003606-PA"/>
    <property type="gene ID" value="GAUT003606"/>
</dbReference>
<dbReference type="Proteomes" id="UP000078200">
    <property type="component" value="Unassembled WGS sequence"/>
</dbReference>
<protein>
    <submittedName>
        <fullName evidence="1">Uncharacterized protein</fullName>
    </submittedName>
</protein>
<organism evidence="1 2">
    <name type="scientific">Glossina austeni</name>
    <name type="common">Savannah tsetse fly</name>
    <dbReference type="NCBI Taxonomy" id="7395"/>
    <lineage>
        <taxon>Eukaryota</taxon>
        <taxon>Metazoa</taxon>
        <taxon>Ecdysozoa</taxon>
        <taxon>Arthropoda</taxon>
        <taxon>Hexapoda</taxon>
        <taxon>Insecta</taxon>
        <taxon>Pterygota</taxon>
        <taxon>Neoptera</taxon>
        <taxon>Endopterygota</taxon>
        <taxon>Diptera</taxon>
        <taxon>Brachycera</taxon>
        <taxon>Muscomorpha</taxon>
        <taxon>Hippoboscoidea</taxon>
        <taxon>Glossinidae</taxon>
        <taxon>Glossina</taxon>
    </lineage>
</organism>
<accession>A0A1A9UFY6</accession>
<proteinExistence type="predicted"/>
<evidence type="ECO:0000313" key="2">
    <source>
        <dbReference type="Proteomes" id="UP000078200"/>
    </source>
</evidence>
<name>A0A1A9UFY6_GLOAU</name>
<keyword evidence="2" id="KW-1185">Reference proteome</keyword>
<dbReference type="AlphaFoldDB" id="A0A1A9UFY6"/>
<sequence>MNTRPYQSIRKSGYQKCIPGIPGYRNLNKTTTNMHYRDLVWQYNAIGNGIGLPDNWVVPSRCDPDTRLNITRTALLETKLRKLSKLDQKMNKKTLETVLIFHCAWMGQLGSFQEVPY</sequence>
<evidence type="ECO:0000313" key="1">
    <source>
        <dbReference type="EnsemblMetazoa" id="GAUT003606-PA"/>
    </source>
</evidence>
<reference evidence="1" key="1">
    <citation type="submission" date="2020-05" db="UniProtKB">
        <authorList>
            <consortium name="EnsemblMetazoa"/>
        </authorList>
    </citation>
    <scope>IDENTIFICATION</scope>
    <source>
        <strain evidence="1">TTRI</strain>
    </source>
</reference>